<dbReference type="PROSITE" id="PS51192">
    <property type="entry name" value="HELICASE_ATP_BIND_1"/>
    <property type="match status" value="1"/>
</dbReference>
<dbReference type="Pfam" id="PF00270">
    <property type="entry name" value="DEAD"/>
    <property type="match status" value="1"/>
</dbReference>
<dbReference type="CDD" id="cd18787">
    <property type="entry name" value="SF2_C_DEAD"/>
    <property type="match status" value="1"/>
</dbReference>
<dbReference type="InterPro" id="IPR001650">
    <property type="entry name" value="Helicase_C-like"/>
</dbReference>
<dbReference type="InterPro" id="IPR044742">
    <property type="entry name" value="DEAD/DEAH_RhlB"/>
</dbReference>
<dbReference type="PANTHER" id="PTHR47959">
    <property type="entry name" value="ATP-DEPENDENT RNA HELICASE RHLE-RELATED"/>
    <property type="match status" value="1"/>
</dbReference>
<feature type="region of interest" description="Disordered" evidence="10">
    <location>
        <begin position="386"/>
        <end position="421"/>
    </location>
</feature>
<sequence>MPTEFRSLPIPPPVLEGIESLGFKECTPIQEGTLPITLAGKDVAGQAQTGTGKTAAFLIALFSRLLKTEPSPSSKLSSPRAIVIAPTRELVIQIAREATLLGQKTPFNIQAVYGGIDYQKQRSMLAEGVDLLIGTPGRLIDYYKQKVYDLRRVEVLVIDEADRMFDMGFIADLRFMMRRLPPYHKRQSMLFSATLTQRVMELAYEHMNNPIKIEVSPEQITAEKVEQILFHVERTKKIPLLLGLLKRESWERVLIFVNTKNQGEVLANRLTEQGYPARAITGDLPQKQRMKALEQFKERKVPILVATDVASRGLHIEGVSLVVNYDLPQDREAYVHRIGRTARAGAAGKALSLADEEYVMALEEIEEYIGQKIPVEWPEDDLFVQPKSIPHSERIQRTRPAHPPSRPTKGRPSSSRPRRSR</sequence>
<feature type="domain" description="Helicase ATP-binding" evidence="11">
    <location>
        <begin position="34"/>
        <end position="213"/>
    </location>
</feature>
<dbReference type="InterPro" id="IPR023554">
    <property type="entry name" value="RNA_helicase_ATP-dep_RhlB"/>
</dbReference>
<feature type="short sequence motif" description="Q motif" evidence="8">
    <location>
        <begin position="3"/>
        <end position="31"/>
    </location>
</feature>
<comment type="caution">
    <text evidence="14">The sequence shown here is derived from an EMBL/GenBank/DDBJ whole genome shotgun (WGS) entry which is preliminary data.</text>
</comment>
<evidence type="ECO:0000259" key="11">
    <source>
        <dbReference type="PROSITE" id="PS51192"/>
    </source>
</evidence>
<gene>
    <name evidence="14" type="ORF">MNODULE_15090</name>
</gene>
<dbReference type="EMBL" id="VTOW01000003">
    <property type="protein sequence ID" value="NKE72073.1"/>
    <property type="molecule type" value="Genomic_DNA"/>
</dbReference>
<evidence type="ECO:0000313" key="15">
    <source>
        <dbReference type="Proteomes" id="UP000534783"/>
    </source>
</evidence>
<name>A0A7X6DRI8_9BACT</name>
<dbReference type="GO" id="GO:0005829">
    <property type="term" value="C:cytosol"/>
    <property type="evidence" value="ECO:0007669"/>
    <property type="project" value="TreeGrafter"/>
</dbReference>
<dbReference type="GO" id="GO:0005524">
    <property type="term" value="F:ATP binding"/>
    <property type="evidence" value="ECO:0007669"/>
    <property type="project" value="UniProtKB-KW"/>
</dbReference>
<keyword evidence="2 9" id="KW-0547">Nucleotide-binding</keyword>
<dbReference type="PROSITE" id="PS00039">
    <property type="entry name" value="DEAD_ATP_HELICASE"/>
    <property type="match status" value="1"/>
</dbReference>
<keyword evidence="3 9" id="KW-0378">Hydrolase</keyword>
<evidence type="ECO:0000256" key="10">
    <source>
        <dbReference type="SAM" id="MobiDB-lite"/>
    </source>
</evidence>
<dbReference type="PROSITE" id="PS51195">
    <property type="entry name" value="Q_MOTIF"/>
    <property type="match status" value="1"/>
</dbReference>
<dbReference type="InterPro" id="IPR050079">
    <property type="entry name" value="DEAD_box_RNA_helicase"/>
</dbReference>
<keyword evidence="6" id="KW-0694">RNA-binding</keyword>
<keyword evidence="1" id="KW-0963">Cytoplasm</keyword>
<dbReference type="GO" id="GO:0016787">
    <property type="term" value="F:hydrolase activity"/>
    <property type="evidence" value="ECO:0007669"/>
    <property type="project" value="UniProtKB-KW"/>
</dbReference>
<evidence type="ECO:0000256" key="6">
    <source>
        <dbReference type="ARBA" id="ARBA00022884"/>
    </source>
</evidence>
<evidence type="ECO:0000256" key="7">
    <source>
        <dbReference type="ARBA" id="ARBA00038437"/>
    </source>
</evidence>
<feature type="domain" description="DEAD-box RNA helicase Q" evidence="13">
    <location>
        <begin position="3"/>
        <end position="31"/>
    </location>
</feature>
<dbReference type="Pfam" id="PF00271">
    <property type="entry name" value="Helicase_C"/>
    <property type="match status" value="1"/>
</dbReference>
<evidence type="ECO:0000259" key="12">
    <source>
        <dbReference type="PROSITE" id="PS51194"/>
    </source>
</evidence>
<keyword evidence="5 9" id="KW-0067">ATP-binding</keyword>
<dbReference type="InterPro" id="IPR014014">
    <property type="entry name" value="RNA_helicase_DEAD_Q_motif"/>
</dbReference>
<dbReference type="SUPFAM" id="SSF52540">
    <property type="entry name" value="P-loop containing nucleoside triphosphate hydrolases"/>
    <property type="match status" value="1"/>
</dbReference>
<evidence type="ECO:0000313" key="14">
    <source>
        <dbReference type="EMBL" id="NKE72073.1"/>
    </source>
</evidence>
<dbReference type="RefSeq" id="WP_168061408.1">
    <property type="nucleotide sequence ID" value="NZ_VTOW01000003.1"/>
</dbReference>
<organism evidence="14 15">
    <name type="scientific">Candidatus Manganitrophus noduliformans</name>
    <dbReference type="NCBI Taxonomy" id="2606439"/>
    <lineage>
        <taxon>Bacteria</taxon>
        <taxon>Pseudomonadati</taxon>
        <taxon>Nitrospirota</taxon>
        <taxon>Nitrospiria</taxon>
        <taxon>Candidatus Troglogloeales</taxon>
        <taxon>Candidatus Manganitrophaceae</taxon>
        <taxon>Candidatus Manganitrophus</taxon>
    </lineage>
</organism>
<dbReference type="InterPro" id="IPR027417">
    <property type="entry name" value="P-loop_NTPase"/>
</dbReference>
<evidence type="ECO:0000259" key="13">
    <source>
        <dbReference type="PROSITE" id="PS51195"/>
    </source>
</evidence>
<evidence type="ECO:0000256" key="9">
    <source>
        <dbReference type="RuleBase" id="RU000492"/>
    </source>
</evidence>
<accession>A0A7X6DRI8</accession>
<evidence type="ECO:0000256" key="3">
    <source>
        <dbReference type="ARBA" id="ARBA00022801"/>
    </source>
</evidence>
<keyword evidence="4 9" id="KW-0347">Helicase</keyword>
<dbReference type="Gene3D" id="3.40.50.300">
    <property type="entry name" value="P-loop containing nucleotide triphosphate hydrolases"/>
    <property type="match status" value="2"/>
</dbReference>
<feature type="domain" description="Helicase C-terminal" evidence="12">
    <location>
        <begin position="224"/>
        <end position="390"/>
    </location>
</feature>
<evidence type="ECO:0000256" key="5">
    <source>
        <dbReference type="ARBA" id="ARBA00022840"/>
    </source>
</evidence>
<evidence type="ECO:0000256" key="2">
    <source>
        <dbReference type="ARBA" id="ARBA00022741"/>
    </source>
</evidence>
<comment type="similarity">
    <text evidence="7 9">Belongs to the DEAD box helicase family.</text>
</comment>
<dbReference type="SMART" id="SM00487">
    <property type="entry name" value="DEXDc"/>
    <property type="match status" value="1"/>
</dbReference>
<dbReference type="Proteomes" id="UP000534783">
    <property type="component" value="Unassembled WGS sequence"/>
</dbReference>
<dbReference type="CDD" id="cd00268">
    <property type="entry name" value="DEADc"/>
    <property type="match status" value="1"/>
</dbReference>
<dbReference type="InterPro" id="IPR014001">
    <property type="entry name" value="Helicase_ATP-bd"/>
</dbReference>
<keyword evidence="15" id="KW-1185">Reference proteome</keyword>
<proteinExistence type="inferred from homology"/>
<dbReference type="AlphaFoldDB" id="A0A7X6DRI8"/>
<dbReference type="GO" id="GO:0003724">
    <property type="term" value="F:RNA helicase activity"/>
    <property type="evidence" value="ECO:0007669"/>
    <property type="project" value="InterPro"/>
</dbReference>
<dbReference type="HAMAP" id="MF_00661">
    <property type="entry name" value="DEAD_helicase_RhlB"/>
    <property type="match status" value="1"/>
</dbReference>
<dbReference type="InterPro" id="IPR000629">
    <property type="entry name" value="RNA-helicase_DEAD-box_CS"/>
</dbReference>
<dbReference type="PANTHER" id="PTHR47959:SF10">
    <property type="entry name" value="ATP-DEPENDENT RNA HELICASE RHLB"/>
    <property type="match status" value="1"/>
</dbReference>
<dbReference type="SMART" id="SM00490">
    <property type="entry name" value="HELICc"/>
    <property type="match status" value="1"/>
</dbReference>
<evidence type="ECO:0000256" key="8">
    <source>
        <dbReference type="PROSITE-ProRule" id="PRU00552"/>
    </source>
</evidence>
<dbReference type="GO" id="GO:0003723">
    <property type="term" value="F:RNA binding"/>
    <property type="evidence" value="ECO:0007669"/>
    <property type="project" value="UniProtKB-KW"/>
</dbReference>
<evidence type="ECO:0000256" key="4">
    <source>
        <dbReference type="ARBA" id="ARBA00022806"/>
    </source>
</evidence>
<dbReference type="PROSITE" id="PS51194">
    <property type="entry name" value="HELICASE_CTER"/>
    <property type="match status" value="1"/>
</dbReference>
<dbReference type="InterPro" id="IPR011545">
    <property type="entry name" value="DEAD/DEAH_box_helicase_dom"/>
</dbReference>
<evidence type="ECO:0000256" key="1">
    <source>
        <dbReference type="ARBA" id="ARBA00022490"/>
    </source>
</evidence>
<reference evidence="14 15" key="1">
    <citation type="journal article" date="2020" name="Nature">
        <title>Bacterial chemolithoautotrophy via manganese oxidation.</title>
        <authorList>
            <person name="Yu H."/>
            <person name="Leadbetter J.R."/>
        </authorList>
    </citation>
    <scope>NUCLEOTIDE SEQUENCE [LARGE SCALE GENOMIC DNA]</scope>
    <source>
        <strain evidence="14 15">Mn-1</strain>
    </source>
</reference>
<protein>
    <submittedName>
        <fullName evidence="14">DEAD/DEAH box helicase</fullName>
    </submittedName>
</protein>